<feature type="compositionally biased region" description="Acidic residues" evidence="6">
    <location>
        <begin position="153"/>
        <end position="164"/>
    </location>
</feature>
<dbReference type="InterPro" id="IPR044787">
    <property type="entry name" value="HHO5-like"/>
</dbReference>
<dbReference type="AlphaFoldDB" id="A0A5D2D4U7"/>
<evidence type="ECO:0000313" key="9">
    <source>
        <dbReference type="Proteomes" id="UP000323506"/>
    </source>
</evidence>
<dbReference type="EMBL" id="CM017703">
    <property type="protein sequence ID" value="TYG75336.1"/>
    <property type="molecule type" value="Genomic_DNA"/>
</dbReference>
<feature type="region of interest" description="Disordered" evidence="6">
    <location>
        <begin position="131"/>
        <end position="164"/>
    </location>
</feature>
<evidence type="ECO:0000256" key="4">
    <source>
        <dbReference type="ARBA" id="ARBA00023163"/>
    </source>
</evidence>
<dbReference type="NCBIfam" id="TIGR01557">
    <property type="entry name" value="myb_SHAQKYF"/>
    <property type="match status" value="1"/>
</dbReference>
<dbReference type="InterPro" id="IPR006447">
    <property type="entry name" value="Myb_dom_plants"/>
</dbReference>
<dbReference type="SUPFAM" id="SSF46689">
    <property type="entry name" value="Homeodomain-like"/>
    <property type="match status" value="1"/>
</dbReference>
<keyword evidence="4" id="KW-0804">Transcription</keyword>
<evidence type="ECO:0000313" key="8">
    <source>
        <dbReference type="EMBL" id="TYG75336.1"/>
    </source>
</evidence>
<keyword evidence="3" id="KW-0238">DNA-binding</keyword>
<feature type="domain" description="HTH myb-type" evidence="7">
    <location>
        <begin position="237"/>
        <end position="297"/>
    </location>
</feature>
<dbReference type="FunFam" id="1.10.10.60:FF:000002">
    <property type="entry name" value="Myb family transcription factor"/>
    <property type="match status" value="1"/>
</dbReference>
<sequence>MLEKKREREKKRIMELNMDVDLVYVPETVSEFLKQASKIKNGFQRLCKISDYVRRLEDEMKKIDAFKRELPLCMLLLKDVIKRLKEEEMMCKEPGDGSVTIDEGNGKVNKENDGGAGNKRNWLSTVQLWNSDSDNVDQNKKPNKVPGLKLGSEEEEEEEEEQDMFEDPIEFFNNKRFKGQMDKENLELSLMTPSFDLGSSSPSHNPILKINDNCKTGFGSDQNQTKFQTKHQQDMQNCKKQRRCWSPELHKRFVEALQKLGGSKVATPKQIRELMQVDGLTNDEVKSHLQKYRLHFRKVASDSSAQNQCNEKMKANISESDSPQGPLRAGGWAKGLSSGGSVVEGEDDEKSDGRSWRSGGTKTGEIEH</sequence>
<dbReference type="PANTHER" id="PTHR31003:SF22">
    <property type="entry name" value="TRANSCRIPTION FACTOR HHO5"/>
    <property type="match status" value="1"/>
</dbReference>
<reference evidence="8 9" key="1">
    <citation type="submission" date="2019-06" db="EMBL/GenBank/DDBJ databases">
        <title>WGS assembly of Gossypium darwinii.</title>
        <authorList>
            <person name="Chen Z.J."/>
            <person name="Sreedasyam A."/>
            <person name="Ando A."/>
            <person name="Song Q."/>
            <person name="De L."/>
            <person name="Hulse-Kemp A."/>
            <person name="Ding M."/>
            <person name="Ye W."/>
            <person name="Kirkbride R."/>
            <person name="Jenkins J."/>
            <person name="Plott C."/>
            <person name="Lovell J."/>
            <person name="Lin Y.-M."/>
            <person name="Vaughn R."/>
            <person name="Liu B."/>
            <person name="Li W."/>
            <person name="Simpson S."/>
            <person name="Scheffler B."/>
            <person name="Saski C."/>
            <person name="Grover C."/>
            <person name="Hu G."/>
            <person name="Conover J."/>
            <person name="Carlson J."/>
            <person name="Shu S."/>
            <person name="Boston L."/>
            <person name="Williams M."/>
            <person name="Peterson D."/>
            <person name="Mcgee K."/>
            <person name="Jones D."/>
            <person name="Wendel J."/>
            <person name="Stelly D."/>
            <person name="Grimwood J."/>
            <person name="Schmutz J."/>
        </authorList>
    </citation>
    <scope>NUCLEOTIDE SEQUENCE [LARGE SCALE GENOMIC DNA]</scope>
    <source>
        <strain evidence="8">1808015.09</strain>
    </source>
</reference>
<evidence type="ECO:0000256" key="2">
    <source>
        <dbReference type="ARBA" id="ARBA00023015"/>
    </source>
</evidence>
<dbReference type="InterPro" id="IPR009057">
    <property type="entry name" value="Homeodomain-like_sf"/>
</dbReference>
<protein>
    <recommendedName>
        <fullName evidence="7">HTH myb-type domain-containing protein</fullName>
    </recommendedName>
</protein>
<evidence type="ECO:0000256" key="1">
    <source>
        <dbReference type="ARBA" id="ARBA00004123"/>
    </source>
</evidence>
<gene>
    <name evidence="8" type="ORF">ES288_D03G022200v1</name>
</gene>
<keyword evidence="2" id="KW-0805">Transcription regulation</keyword>
<feature type="region of interest" description="Disordered" evidence="6">
    <location>
        <begin position="300"/>
        <end position="368"/>
    </location>
</feature>
<dbReference type="Proteomes" id="UP000323506">
    <property type="component" value="Chromosome D03"/>
</dbReference>
<evidence type="ECO:0000256" key="5">
    <source>
        <dbReference type="ARBA" id="ARBA00023242"/>
    </source>
</evidence>
<proteinExistence type="predicted"/>
<dbReference type="GO" id="GO:0003677">
    <property type="term" value="F:DNA binding"/>
    <property type="evidence" value="ECO:0007669"/>
    <property type="project" value="UniProtKB-KW"/>
</dbReference>
<dbReference type="InterPro" id="IPR058673">
    <property type="entry name" value="HHO5-like_N"/>
</dbReference>
<keyword evidence="9" id="KW-1185">Reference proteome</keyword>
<dbReference type="Pfam" id="PF00249">
    <property type="entry name" value="Myb_DNA-binding"/>
    <property type="match status" value="1"/>
</dbReference>
<comment type="subcellular location">
    <subcellularLocation>
        <location evidence="1">Nucleus</location>
    </subcellularLocation>
</comment>
<evidence type="ECO:0000259" key="7">
    <source>
        <dbReference type="PROSITE" id="PS51294"/>
    </source>
</evidence>
<dbReference type="GO" id="GO:0005634">
    <property type="term" value="C:nucleus"/>
    <property type="evidence" value="ECO:0007669"/>
    <property type="project" value="UniProtKB-SubCell"/>
</dbReference>
<feature type="compositionally biased region" description="Basic and acidic residues" evidence="6">
    <location>
        <begin position="104"/>
        <end position="113"/>
    </location>
</feature>
<dbReference type="PANTHER" id="PTHR31003">
    <property type="entry name" value="MYB FAMILY TRANSCRIPTION FACTOR"/>
    <property type="match status" value="1"/>
</dbReference>
<name>A0A5D2D4U7_GOSDA</name>
<organism evidence="8 9">
    <name type="scientific">Gossypium darwinii</name>
    <name type="common">Darwin's cotton</name>
    <name type="synonym">Gossypium barbadense var. darwinii</name>
    <dbReference type="NCBI Taxonomy" id="34276"/>
    <lineage>
        <taxon>Eukaryota</taxon>
        <taxon>Viridiplantae</taxon>
        <taxon>Streptophyta</taxon>
        <taxon>Embryophyta</taxon>
        <taxon>Tracheophyta</taxon>
        <taxon>Spermatophyta</taxon>
        <taxon>Magnoliopsida</taxon>
        <taxon>eudicotyledons</taxon>
        <taxon>Gunneridae</taxon>
        <taxon>Pentapetalae</taxon>
        <taxon>rosids</taxon>
        <taxon>malvids</taxon>
        <taxon>Malvales</taxon>
        <taxon>Malvaceae</taxon>
        <taxon>Malvoideae</taxon>
        <taxon>Gossypium</taxon>
    </lineage>
</organism>
<evidence type="ECO:0000256" key="6">
    <source>
        <dbReference type="SAM" id="MobiDB-lite"/>
    </source>
</evidence>
<dbReference type="Pfam" id="PF26575">
    <property type="entry name" value="HHO5_N"/>
    <property type="match status" value="1"/>
</dbReference>
<keyword evidence="5" id="KW-0539">Nucleus</keyword>
<dbReference type="Gene3D" id="1.10.10.60">
    <property type="entry name" value="Homeodomain-like"/>
    <property type="match status" value="1"/>
</dbReference>
<accession>A0A5D2D4U7</accession>
<feature type="region of interest" description="Disordered" evidence="6">
    <location>
        <begin position="95"/>
        <end position="119"/>
    </location>
</feature>
<dbReference type="GO" id="GO:0003700">
    <property type="term" value="F:DNA-binding transcription factor activity"/>
    <property type="evidence" value="ECO:0007669"/>
    <property type="project" value="InterPro"/>
</dbReference>
<dbReference type="InterPro" id="IPR017930">
    <property type="entry name" value="Myb_dom"/>
</dbReference>
<dbReference type="PROSITE" id="PS51294">
    <property type="entry name" value="HTH_MYB"/>
    <property type="match status" value="1"/>
</dbReference>
<evidence type="ECO:0000256" key="3">
    <source>
        <dbReference type="ARBA" id="ARBA00023125"/>
    </source>
</evidence>
<feature type="compositionally biased region" description="Polar residues" evidence="6">
    <location>
        <begin position="301"/>
        <end position="310"/>
    </location>
</feature>
<dbReference type="InterPro" id="IPR001005">
    <property type="entry name" value="SANT/Myb"/>
</dbReference>